<accession>A0A6A5XSE6</accession>
<evidence type="ECO:0000259" key="3">
    <source>
        <dbReference type="PROSITE" id="PS50075"/>
    </source>
</evidence>
<dbReference type="SUPFAM" id="SSF56801">
    <property type="entry name" value="Acetyl-CoA synthetase-like"/>
    <property type="match status" value="1"/>
</dbReference>
<gene>
    <name evidence="4" type="ORF">BU24DRAFT_391156</name>
</gene>
<evidence type="ECO:0000313" key="5">
    <source>
        <dbReference type="Proteomes" id="UP000799778"/>
    </source>
</evidence>
<dbReference type="Gene3D" id="3.40.50.720">
    <property type="entry name" value="NAD(P)-binding Rossmann-like Domain"/>
    <property type="match status" value="1"/>
</dbReference>
<sequence length="1061" mass="117971">MDVNYFVCTLGQAAALKGESKPWRTIGEFLRYQSEHNGHIPAVGFPIPKSHSNSWTYRIFTFEEIERGARTVASRLLEASGAAVKCPQTIALLADSSPEFLFTWLALIVLGHSVLLIAPQCQTQAVVHLCKECKVRLLLHDDSHHTLAASAEAAFKDLTVLQLPFHVDERLFENDQSKTKREPGSSTPFSDDTAVAYLHHTSGTSSGLPKPIPQTHRGAIGVLPHLPNNKKSTFTTTPLYHGGIADLFRAWASDSLIWLFPGHGIPITARNVCLCLDAANNCTAMKRTSPVGYFSSVPYVLQMMEGDEVGLNRLKSMDIVGVGGAALPIEIGDRLVSNGVNLISRFGSAECGFLLSSYRDFAKDKDWQYLRNANPKELLSFVPQEGDLFELVVRPGWPHMAKKNRPDGSFATADLFAPHPTVECAWIYHSRADAQLTLITGKKFDPAPLEAAIATSHLLDDVLIFGNGRAFPGALLLRSKESGSLSDNDLLECLKPHINRLNKESQAHAQIPYNMLVSLPHQRQGLEKSSKGTIIRKAAEERFRQDIEAAYDKLESTNQVTVADEDLPKYLAGMVQSITSSESPPNPTKDLFSYGIDSVASMQLRSRLRSLIPKSSDNLPLSIVEDCGSIERMCQYIINKRRGAAGTETEDEESLMQSLVQEYSNFTFGNIDENDRRRHEKHNTKTGQVVLLTGATGALGAHILGLLRAKDDISHIYCLVRGADSHAATERVNKALEQRGLKVLDANVTKTKKVIILCAQLCKSDLGLPQKVYKELVAEVDLIVHVAWTVNFRIRLRSFAKDNIGGLRNLIELALRHPGTPPRFLYCSSTAAVLNQKPDQTREIPEQILSDPKTASPLGYSRSKWVAEQICFNAHAHTKLKDHIAVVRVGQLSGDSDRGIWNTQEAWPMMLSTAKLTGSLPDLPQQPLDWLPVDIAAQALIEAAGGIDKRKQMHVFHVLNEHRHPTWTDMLHWLKKKEEFEVLPPSQWVERLEQYEGTHHPALKLLGLWKQAYCGKANEEPQRPKFSLAASKACIPILRDVKSIDEVYMLKIWQWIQESVS</sequence>
<dbReference type="InterPro" id="IPR036291">
    <property type="entry name" value="NAD(P)-bd_dom_sf"/>
</dbReference>
<dbReference type="Pfam" id="PF00550">
    <property type="entry name" value="PP-binding"/>
    <property type="match status" value="1"/>
</dbReference>
<organism evidence="4 5">
    <name type="scientific">Aaosphaeria arxii CBS 175.79</name>
    <dbReference type="NCBI Taxonomy" id="1450172"/>
    <lineage>
        <taxon>Eukaryota</taxon>
        <taxon>Fungi</taxon>
        <taxon>Dikarya</taxon>
        <taxon>Ascomycota</taxon>
        <taxon>Pezizomycotina</taxon>
        <taxon>Dothideomycetes</taxon>
        <taxon>Pleosporomycetidae</taxon>
        <taxon>Pleosporales</taxon>
        <taxon>Pleosporales incertae sedis</taxon>
        <taxon>Aaosphaeria</taxon>
    </lineage>
</organism>
<dbReference type="PANTHER" id="PTHR43439:SF2">
    <property type="entry name" value="ENZYME, PUTATIVE (JCVI)-RELATED"/>
    <property type="match status" value="1"/>
</dbReference>
<dbReference type="Pfam" id="PF00501">
    <property type="entry name" value="AMP-binding"/>
    <property type="match status" value="1"/>
</dbReference>
<dbReference type="OrthoDB" id="429813at2759"/>
<dbReference type="SUPFAM" id="SSF51735">
    <property type="entry name" value="NAD(P)-binding Rossmann-fold domains"/>
    <property type="match status" value="1"/>
</dbReference>
<evidence type="ECO:0000313" key="4">
    <source>
        <dbReference type="EMBL" id="KAF2015863.1"/>
    </source>
</evidence>
<dbReference type="Pfam" id="PF07993">
    <property type="entry name" value="NAD_binding_4"/>
    <property type="match status" value="1"/>
</dbReference>
<dbReference type="Gene3D" id="3.40.50.12780">
    <property type="entry name" value="N-terminal domain of ligase-like"/>
    <property type="match status" value="1"/>
</dbReference>
<dbReference type="PROSITE" id="PS00012">
    <property type="entry name" value="PHOSPHOPANTETHEINE"/>
    <property type="match status" value="1"/>
</dbReference>
<dbReference type="InterPro" id="IPR036736">
    <property type="entry name" value="ACP-like_sf"/>
</dbReference>
<dbReference type="Pfam" id="PF23562">
    <property type="entry name" value="AMP-binding_C_3"/>
    <property type="match status" value="1"/>
</dbReference>
<dbReference type="InterPro" id="IPR006162">
    <property type="entry name" value="Ppantetheine_attach_site"/>
</dbReference>
<protein>
    <recommendedName>
        <fullName evidence="3">Carrier domain-containing protein</fullName>
    </recommendedName>
</protein>
<dbReference type="SUPFAM" id="SSF47336">
    <property type="entry name" value="ACP-like"/>
    <property type="match status" value="1"/>
</dbReference>
<dbReference type="Proteomes" id="UP000799778">
    <property type="component" value="Unassembled WGS sequence"/>
</dbReference>
<dbReference type="InterPro" id="IPR000873">
    <property type="entry name" value="AMP-dep_synth/lig_dom"/>
</dbReference>
<keyword evidence="1" id="KW-0596">Phosphopantetheine</keyword>
<dbReference type="PROSITE" id="PS50075">
    <property type="entry name" value="CARRIER"/>
    <property type="match status" value="1"/>
</dbReference>
<keyword evidence="2" id="KW-0597">Phosphoprotein</keyword>
<dbReference type="AlphaFoldDB" id="A0A6A5XSE6"/>
<dbReference type="EMBL" id="ML978069">
    <property type="protein sequence ID" value="KAF2015863.1"/>
    <property type="molecule type" value="Genomic_DNA"/>
</dbReference>
<reference evidence="4" key="1">
    <citation type="journal article" date="2020" name="Stud. Mycol.">
        <title>101 Dothideomycetes genomes: a test case for predicting lifestyles and emergence of pathogens.</title>
        <authorList>
            <person name="Haridas S."/>
            <person name="Albert R."/>
            <person name="Binder M."/>
            <person name="Bloem J."/>
            <person name="Labutti K."/>
            <person name="Salamov A."/>
            <person name="Andreopoulos B."/>
            <person name="Baker S."/>
            <person name="Barry K."/>
            <person name="Bills G."/>
            <person name="Bluhm B."/>
            <person name="Cannon C."/>
            <person name="Castanera R."/>
            <person name="Culley D."/>
            <person name="Daum C."/>
            <person name="Ezra D."/>
            <person name="Gonzalez J."/>
            <person name="Henrissat B."/>
            <person name="Kuo A."/>
            <person name="Liang C."/>
            <person name="Lipzen A."/>
            <person name="Lutzoni F."/>
            <person name="Magnuson J."/>
            <person name="Mondo S."/>
            <person name="Nolan M."/>
            <person name="Ohm R."/>
            <person name="Pangilinan J."/>
            <person name="Park H.-J."/>
            <person name="Ramirez L."/>
            <person name="Alfaro M."/>
            <person name="Sun H."/>
            <person name="Tritt A."/>
            <person name="Yoshinaga Y."/>
            <person name="Zwiers L.-H."/>
            <person name="Turgeon B."/>
            <person name="Goodwin S."/>
            <person name="Spatafora J."/>
            <person name="Crous P."/>
            <person name="Grigoriev I."/>
        </authorList>
    </citation>
    <scope>NUCLEOTIDE SEQUENCE</scope>
    <source>
        <strain evidence="4">CBS 175.79</strain>
    </source>
</reference>
<feature type="domain" description="Carrier" evidence="3">
    <location>
        <begin position="562"/>
        <end position="641"/>
    </location>
</feature>
<proteinExistence type="predicted"/>
<name>A0A6A5XSE6_9PLEO</name>
<evidence type="ECO:0000256" key="1">
    <source>
        <dbReference type="ARBA" id="ARBA00022450"/>
    </source>
</evidence>
<dbReference type="PANTHER" id="PTHR43439">
    <property type="entry name" value="PHENYLACETATE-COENZYME A LIGASE"/>
    <property type="match status" value="1"/>
</dbReference>
<dbReference type="InterPro" id="IPR009081">
    <property type="entry name" value="PP-bd_ACP"/>
</dbReference>
<dbReference type="GeneID" id="54282496"/>
<keyword evidence="5" id="KW-1185">Reference proteome</keyword>
<dbReference type="InterPro" id="IPR013120">
    <property type="entry name" value="FAR_NAD-bd"/>
</dbReference>
<dbReference type="InterPro" id="IPR042099">
    <property type="entry name" value="ANL_N_sf"/>
</dbReference>
<dbReference type="InterPro" id="IPR051414">
    <property type="entry name" value="Adenylate-forming_Reductase"/>
</dbReference>
<evidence type="ECO:0000256" key="2">
    <source>
        <dbReference type="ARBA" id="ARBA00022553"/>
    </source>
</evidence>
<dbReference type="RefSeq" id="XP_033384202.1">
    <property type="nucleotide sequence ID" value="XM_033525099.1"/>
</dbReference>